<proteinExistence type="predicted"/>
<dbReference type="EMBL" id="CM020618">
    <property type="protein sequence ID" value="KAK1859246.1"/>
    <property type="molecule type" value="Genomic_DNA"/>
</dbReference>
<dbReference type="Proteomes" id="UP000798662">
    <property type="component" value="Chromosome 1"/>
</dbReference>
<protein>
    <submittedName>
        <fullName evidence="1">Uncharacterized protein</fullName>
    </submittedName>
</protein>
<evidence type="ECO:0000313" key="1">
    <source>
        <dbReference type="EMBL" id="KAK1859246.1"/>
    </source>
</evidence>
<accession>A0ACC3BMR2</accession>
<name>A0ACC3BMR2_PYRYE</name>
<reference evidence="1" key="1">
    <citation type="submission" date="2019-11" db="EMBL/GenBank/DDBJ databases">
        <title>Nori genome reveals adaptations in red seaweeds to the harsh intertidal environment.</title>
        <authorList>
            <person name="Wang D."/>
            <person name="Mao Y."/>
        </authorList>
    </citation>
    <scope>NUCLEOTIDE SEQUENCE</scope>
    <source>
        <tissue evidence="1">Gametophyte</tissue>
    </source>
</reference>
<comment type="caution">
    <text evidence="1">The sequence shown here is derived from an EMBL/GenBank/DDBJ whole genome shotgun (WGS) entry which is preliminary data.</text>
</comment>
<gene>
    <name evidence="1" type="ORF">I4F81_001843</name>
</gene>
<evidence type="ECO:0000313" key="2">
    <source>
        <dbReference type="Proteomes" id="UP000798662"/>
    </source>
</evidence>
<organism evidence="1 2">
    <name type="scientific">Pyropia yezoensis</name>
    <name type="common">Susabi-nori</name>
    <name type="synonym">Porphyra yezoensis</name>
    <dbReference type="NCBI Taxonomy" id="2788"/>
    <lineage>
        <taxon>Eukaryota</taxon>
        <taxon>Rhodophyta</taxon>
        <taxon>Bangiophyceae</taxon>
        <taxon>Bangiales</taxon>
        <taxon>Bangiaceae</taxon>
        <taxon>Pyropia</taxon>
    </lineage>
</organism>
<sequence length="748" mass="79690">MLTSMGEAKEWLLSPRLPKWLLAPLVAVSTAWVPEEDELAVVAVQTADGVIELSDDDGLINDSAEEESRSALRRVAQALPPPPPLQRTILSLASIQDFMALPVVFQRHPATGGLVRADRTSPSARPGGSSWTTGYTGVSASRGGPPSTTGPAGPPASLSGSSSTTGGVSPSESRSGSSSTAVRAGPSSSLGGLSFSAGASLLTPPSPAPLLWSLASGAPRERGRCTPWRGPASSFGPARSVTTADCSLPAALASVKGASEARSAMSRQCADRSGGSGSWSVSPSDEKGPPPSSALSQTRRRVATEISPIVGPPTKKLRPAESLPFHMGRLAKSILGRKKGLFVTGGGGVGKTRLLRQCVEEHRQALGGSRDGLHVVAPTGVAAAAAGGVTIHSYLSLCAGCFDESLSEEQDAARLYNAMDGMTKRRMADTSLLLLEEVSMVSSRIFTVLVYSIENAHVKMNNNLQWRIVAFGDIFQLPPVREDEDHFDSSGLHAFKFAYWGRLFQNKQLHLRYVWRQEDKMLIAMLSRVRVGDVCCDLEEFLNWRSAVYKARAEAGDVLDMGVTRIFPHRHRVRAHNLDSLSKLEKTNRCTRAVYQAIDYPIGVNMTVEQVTVQLDASIMAPKKLEVCVGARVAACATISEEQVEVPNGTVSIVIGYKGLTVSGLSSQEASVPIVRFETVRGAVVVTVTCVDMKLQSVSRDGAYASRYQIPLVLAWAVTVHRCQGLSMDAAVLHWASCFLDGMVTTGT</sequence>
<keyword evidence="2" id="KW-1185">Reference proteome</keyword>